<name>A0ABZ2NFN7_9BACI</name>
<feature type="transmembrane region" description="Helical" evidence="1">
    <location>
        <begin position="30"/>
        <end position="48"/>
    </location>
</feature>
<reference evidence="2 3" key="1">
    <citation type="submission" date="2024-02" db="EMBL/GenBank/DDBJ databases">
        <title>Seven novel Bacillus-like species.</title>
        <authorList>
            <person name="Liu G."/>
        </authorList>
    </citation>
    <scope>NUCLEOTIDE SEQUENCE [LARGE SCALE GENOMIC DNA]</scope>
    <source>
        <strain evidence="2 3">FJAT-52054</strain>
    </source>
</reference>
<dbReference type="Pfam" id="PF05145">
    <property type="entry name" value="AbrB"/>
    <property type="match status" value="1"/>
</dbReference>
<feature type="transmembrane region" description="Helical" evidence="1">
    <location>
        <begin position="213"/>
        <end position="230"/>
    </location>
</feature>
<dbReference type="InterPro" id="IPR007820">
    <property type="entry name" value="AbrB_fam"/>
</dbReference>
<sequence length="365" mass="39740">MQNNKWVSFLITLLFAVTGGIIFQLISMPIPWLIGSMVFVLIGSNIFHSTKLYWPQQIRNSGMVIVGYTIGLSFTMEALHQIGLQLPAMILLTAMLLMLSTIISILVSKLSGISFPTILMGSIPGGLSQIIPLAEETKGIDITVVTFLQVSRLIMIVFCVPLLIFSPLFGNPDHHAAGVQRAAGWDGLFPHIWIFAVICILAAIIGKKLKLPTAYLLGPMIVTIILNLSGYDGPPLPPSILNISQLMIGAYIGLMLKPERLKNKVRIAFLALLSGLLLISGSIGLSLLLTQLHPITFVSAFLSLSPGGMDQMALIGKEVNADLSVVVCYQLFRILFIFLAVPPLIRVIFRTILKRSLAAEASKIE</sequence>
<feature type="transmembrane region" description="Helical" evidence="1">
    <location>
        <begin position="268"/>
        <end position="289"/>
    </location>
</feature>
<gene>
    <name evidence="2" type="ORF">WCV65_15850</name>
</gene>
<keyword evidence="3" id="KW-1185">Reference proteome</keyword>
<dbReference type="PIRSF" id="PIRSF038991">
    <property type="entry name" value="Protein_AbrB"/>
    <property type="match status" value="1"/>
</dbReference>
<feature type="transmembrane region" description="Helical" evidence="1">
    <location>
        <begin position="86"/>
        <end position="107"/>
    </location>
</feature>
<dbReference type="InterPro" id="IPR017516">
    <property type="entry name" value="AbrB_dup"/>
</dbReference>
<feature type="transmembrane region" description="Helical" evidence="1">
    <location>
        <begin position="331"/>
        <end position="349"/>
    </location>
</feature>
<proteinExistence type="predicted"/>
<feature type="transmembrane region" description="Helical" evidence="1">
    <location>
        <begin position="236"/>
        <end position="256"/>
    </location>
</feature>
<evidence type="ECO:0000313" key="3">
    <source>
        <dbReference type="Proteomes" id="UP001377337"/>
    </source>
</evidence>
<feature type="transmembrane region" description="Helical" evidence="1">
    <location>
        <begin position="146"/>
        <end position="168"/>
    </location>
</feature>
<keyword evidence="1" id="KW-0812">Transmembrane</keyword>
<accession>A0ABZ2NFN7</accession>
<evidence type="ECO:0000256" key="1">
    <source>
        <dbReference type="SAM" id="Phobius"/>
    </source>
</evidence>
<dbReference type="EMBL" id="CP147407">
    <property type="protein sequence ID" value="WXB96020.1"/>
    <property type="molecule type" value="Genomic_DNA"/>
</dbReference>
<feature type="transmembrane region" description="Helical" evidence="1">
    <location>
        <begin position="188"/>
        <end position="206"/>
    </location>
</feature>
<dbReference type="PANTHER" id="PTHR38457">
    <property type="entry name" value="REGULATOR ABRB-RELATED"/>
    <property type="match status" value="1"/>
</dbReference>
<organism evidence="2 3">
    <name type="scientific">Metabacillus sediminis</name>
    <dbReference type="NCBI Taxonomy" id="3117746"/>
    <lineage>
        <taxon>Bacteria</taxon>
        <taxon>Bacillati</taxon>
        <taxon>Bacillota</taxon>
        <taxon>Bacilli</taxon>
        <taxon>Bacillales</taxon>
        <taxon>Bacillaceae</taxon>
        <taxon>Metabacillus</taxon>
    </lineage>
</organism>
<dbReference type="Proteomes" id="UP001377337">
    <property type="component" value="Chromosome"/>
</dbReference>
<dbReference type="NCBIfam" id="TIGR03082">
    <property type="entry name" value="Gneg_AbrB_dup"/>
    <property type="match status" value="2"/>
</dbReference>
<feature type="transmembrane region" description="Helical" evidence="1">
    <location>
        <begin position="6"/>
        <end position="23"/>
    </location>
</feature>
<keyword evidence="1" id="KW-1133">Transmembrane helix</keyword>
<feature type="transmembrane region" description="Helical" evidence="1">
    <location>
        <begin position="60"/>
        <end position="79"/>
    </location>
</feature>
<keyword evidence="1" id="KW-0472">Membrane</keyword>
<protein>
    <submittedName>
        <fullName evidence="2">AbrB family transcriptional regulator</fullName>
    </submittedName>
</protein>
<evidence type="ECO:0000313" key="2">
    <source>
        <dbReference type="EMBL" id="WXB96020.1"/>
    </source>
</evidence>
<dbReference type="RefSeq" id="WP_338777783.1">
    <property type="nucleotide sequence ID" value="NZ_CP147407.1"/>
</dbReference>
<dbReference type="PANTHER" id="PTHR38457:SF1">
    <property type="entry name" value="REGULATOR ABRB-RELATED"/>
    <property type="match status" value="1"/>
</dbReference>